<sequence length="88" mass="9934">MSLNGANWVAVMVQERRHFWIVRYVQNFVTCMTPALRSTFLIPSQYPIASTRQHQTQGADIGIKTIVCSVPFFSSRFPNSSNLTLGLV</sequence>
<organism evidence="1 2">
    <name type="scientific">Elysia crispata</name>
    <name type="common">lettuce slug</name>
    <dbReference type="NCBI Taxonomy" id="231223"/>
    <lineage>
        <taxon>Eukaryota</taxon>
        <taxon>Metazoa</taxon>
        <taxon>Spiralia</taxon>
        <taxon>Lophotrochozoa</taxon>
        <taxon>Mollusca</taxon>
        <taxon>Gastropoda</taxon>
        <taxon>Heterobranchia</taxon>
        <taxon>Euthyneura</taxon>
        <taxon>Panpulmonata</taxon>
        <taxon>Sacoglossa</taxon>
        <taxon>Placobranchoidea</taxon>
        <taxon>Plakobranchidae</taxon>
        <taxon>Elysia</taxon>
    </lineage>
</organism>
<accession>A0AAE0YU78</accession>
<keyword evidence="2" id="KW-1185">Reference proteome</keyword>
<evidence type="ECO:0000313" key="1">
    <source>
        <dbReference type="EMBL" id="KAK3756327.1"/>
    </source>
</evidence>
<comment type="caution">
    <text evidence="1">The sequence shown here is derived from an EMBL/GenBank/DDBJ whole genome shotgun (WGS) entry which is preliminary data.</text>
</comment>
<dbReference type="AlphaFoldDB" id="A0AAE0YU78"/>
<dbReference type="Proteomes" id="UP001283361">
    <property type="component" value="Unassembled WGS sequence"/>
</dbReference>
<proteinExistence type="predicted"/>
<gene>
    <name evidence="1" type="ORF">RRG08_038819</name>
</gene>
<reference evidence="1" key="1">
    <citation type="journal article" date="2023" name="G3 (Bethesda)">
        <title>A reference genome for the long-term kleptoplast-retaining sea slug Elysia crispata morphotype clarki.</title>
        <authorList>
            <person name="Eastman K.E."/>
            <person name="Pendleton A.L."/>
            <person name="Shaikh M.A."/>
            <person name="Suttiyut T."/>
            <person name="Ogas R."/>
            <person name="Tomko P."/>
            <person name="Gavelis G."/>
            <person name="Widhalm J.R."/>
            <person name="Wisecaver J.H."/>
        </authorList>
    </citation>
    <scope>NUCLEOTIDE SEQUENCE</scope>
    <source>
        <strain evidence="1">ECLA1</strain>
    </source>
</reference>
<protein>
    <submittedName>
        <fullName evidence="1">Uncharacterized protein</fullName>
    </submittedName>
</protein>
<dbReference type="EMBL" id="JAWDGP010005524">
    <property type="protein sequence ID" value="KAK3756327.1"/>
    <property type="molecule type" value="Genomic_DNA"/>
</dbReference>
<evidence type="ECO:0000313" key="2">
    <source>
        <dbReference type="Proteomes" id="UP001283361"/>
    </source>
</evidence>
<name>A0AAE0YU78_9GAST</name>